<dbReference type="InterPro" id="IPR003186">
    <property type="entry name" value="PA28_C"/>
</dbReference>
<evidence type="ECO:0000256" key="3">
    <source>
        <dbReference type="SAM" id="MobiDB-lite"/>
    </source>
</evidence>
<dbReference type="Pfam" id="PF02252">
    <property type="entry name" value="PA28_C"/>
    <property type="match status" value="1"/>
</dbReference>
<gene>
    <name evidence="5" type="ORF">PAPYR_2573</name>
</gene>
<name>A0ABQ8UU96_9EUKA</name>
<dbReference type="EMBL" id="JAPMOS010000009">
    <property type="protein sequence ID" value="KAJ4461120.1"/>
    <property type="molecule type" value="Genomic_DNA"/>
</dbReference>
<feature type="region of interest" description="Disordered" evidence="3">
    <location>
        <begin position="1"/>
        <end position="37"/>
    </location>
</feature>
<comment type="similarity">
    <text evidence="1">Belongs to the PA28 family.</text>
</comment>
<evidence type="ECO:0000256" key="2">
    <source>
        <dbReference type="ARBA" id="ARBA00022942"/>
    </source>
</evidence>
<accession>A0ABQ8UU96</accession>
<dbReference type="Gene3D" id="1.20.120.180">
    <property type="entry name" value="Proteasome activator pa28, C-terminal domain"/>
    <property type="match status" value="1"/>
</dbReference>
<dbReference type="PANTHER" id="PTHR10660">
    <property type="entry name" value="PROTEASOME REGULATOR PA28"/>
    <property type="match status" value="1"/>
</dbReference>
<feature type="domain" description="Proteasome activator PA28 C-terminal" evidence="4">
    <location>
        <begin position="94"/>
        <end position="231"/>
    </location>
</feature>
<keyword evidence="6" id="KW-1185">Reference proteome</keyword>
<protein>
    <submittedName>
        <fullName evidence="5">Proteasome activator protein</fullName>
    </submittedName>
</protein>
<sequence length="240" mass="26439">MRKSTQSTSSTSVVSAGHHRSDRPAIPNPVGVSEAAREESWQKASKIIGDDLPRKIMSLSQQVEDYRTRSTEDVLAGCILPPPEECKATTQYGTNTVVKAILENFGKEVMSTLDMLNILKVWITLSVPPASSGGNFGVAIQAQTIMTISHTEDNVYNFLDAVTKYSATRGSLVSKLAKLPFLQDNREAIRQLDIKAHLDAVVWGLELRNDLSILLDSIQKNLRTLRNPRPVEDYGASTML</sequence>
<organism evidence="5 6">
    <name type="scientific">Paratrimastix pyriformis</name>
    <dbReference type="NCBI Taxonomy" id="342808"/>
    <lineage>
        <taxon>Eukaryota</taxon>
        <taxon>Metamonada</taxon>
        <taxon>Preaxostyla</taxon>
        <taxon>Paratrimastigidae</taxon>
        <taxon>Paratrimastix</taxon>
    </lineage>
</organism>
<evidence type="ECO:0000256" key="1">
    <source>
        <dbReference type="ARBA" id="ARBA00005883"/>
    </source>
</evidence>
<evidence type="ECO:0000313" key="5">
    <source>
        <dbReference type="EMBL" id="KAJ4461120.1"/>
    </source>
</evidence>
<dbReference type="SUPFAM" id="SSF47216">
    <property type="entry name" value="Proteasome activator"/>
    <property type="match status" value="1"/>
</dbReference>
<dbReference type="GO" id="GO:0000502">
    <property type="term" value="C:proteasome complex"/>
    <property type="evidence" value="ECO:0007669"/>
    <property type="project" value="UniProtKB-KW"/>
</dbReference>
<evidence type="ECO:0000259" key="4">
    <source>
        <dbReference type="Pfam" id="PF02252"/>
    </source>
</evidence>
<dbReference type="InterPro" id="IPR036997">
    <property type="entry name" value="PA28_C_sf"/>
</dbReference>
<reference evidence="5" key="1">
    <citation type="journal article" date="2022" name="bioRxiv">
        <title>Genomics of Preaxostyla Flagellates Illuminates Evolutionary Transitions and the Path Towards Mitochondrial Loss.</title>
        <authorList>
            <person name="Novak L.V.F."/>
            <person name="Treitli S.C."/>
            <person name="Pyrih J."/>
            <person name="Halakuc P."/>
            <person name="Pipaliya S.V."/>
            <person name="Vacek V."/>
            <person name="Brzon O."/>
            <person name="Soukal P."/>
            <person name="Eme L."/>
            <person name="Dacks J.B."/>
            <person name="Karnkowska A."/>
            <person name="Elias M."/>
            <person name="Hampl V."/>
        </authorList>
    </citation>
    <scope>NUCLEOTIDE SEQUENCE</scope>
    <source>
        <strain evidence="5">RCP-MX</strain>
    </source>
</reference>
<proteinExistence type="inferred from homology"/>
<feature type="compositionally biased region" description="Low complexity" evidence="3">
    <location>
        <begin position="1"/>
        <end position="15"/>
    </location>
</feature>
<keyword evidence="2 5" id="KW-0647">Proteasome</keyword>
<dbReference type="Proteomes" id="UP001141327">
    <property type="component" value="Unassembled WGS sequence"/>
</dbReference>
<dbReference type="InterPro" id="IPR036252">
    <property type="entry name" value="Proteasome_activ_sf"/>
</dbReference>
<dbReference type="InterPro" id="IPR009077">
    <property type="entry name" value="Proteasome_activ_PA28"/>
</dbReference>
<comment type="caution">
    <text evidence="5">The sequence shown here is derived from an EMBL/GenBank/DDBJ whole genome shotgun (WGS) entry which is preliminary data.</text>
</comment>
<evidence type="ECO:0000313" key="6">
    <source>
        <dbReference type="Proteomes" id="UP001141327"/>
    </source>
</evidence>
<dbReference type="PANTHER" id="PTHR10660:SF2">
    <property type="entry name" value="LD45860P"/>
    <property type="match status" value="1"/>
</dbReference>